<dbReference type="EMBL" id="JABVEC010000034">
    <property type="protein sequence ID" value="MBC6469950.1"/>
    <property type="molecule type" value="Genomic_DNA"/>
</dbReference>
<feature type="compositionally biased region" description="Basic and acidic residues" evidence="2">
    <location>
        <begin position="290"/>
        <end position="308"/>
    </location>
</feature>
<feature type="region of interest" description="Disordered" evidence="2">
    <location>
        <begin position="289"/>
        <end position="308"/>
    </location>
</feature>
<evidence type="ECO:0000313" key="6">
    <source>
        <dbReference type="Proteomes" id="UP000805614"/>
    </source>
</evidence>
<comment type="caution">
    <text evidence="5">The sequence shown here is derived from an EMBL/GenBank/DDBJ whole genome shotgun (WGS) entry which is preliminary data.</text>
</comment>
<protein>
    <submittedName>
        <fullName evidence="5">DUF4349 domain-containing protein</fullName>
    </submittedName>
</protein>
<dbReference type="InterPro" id="IPR025645">
    <property type="entry name" value="DUF4349"/>
</dbReference>
<sequence length="308" mass="32170">MHTVRAGFALVPVVVAVLLTGCAGGGSNSSSGVSNAAGSAADAKREGTAPKAMEPGAPGSAPQQIKLSAPAARAVVYTASMEVETSDVEAAVTRAKALVTQAGGHVANENATTDPVGASITFKIPAERYGTVLDGLSHRLGTRRALRQEAEDVTEAVADVESRVRSAEAALKSFRKLLDRAGTVAEVINVEREISQRQADLEALQAKRRALAEQTGFATVTVRIEPTPKAAARPGGGFTGGLRSGWAAFVGALSALAVALGWLLPFLGALALIGVPVWRLSRLRRWPRRPRTETRDLSDREPAGQDPR</sequence>
<evidence type="ECO:0000256" key="2">
    <source>
        <dbReference type="SAM" id="MobiDB-lite"/>
    </source>
</evidence>
<organism evidence="5 6">
    <name type="scientific">Actinomadura alba</name>
    <dbReference type="NCBI Taxonomy" id="406431"/>
    <lineage>
        <taxon>Bacteria</taxon>
        <taxon>Bacillati</taxon>
        <taxon>Actinomycetota</taxon>
        <taxon>Actinomycetes</taxon>
        <taxon>Streptosporangiales</taxon>
        <taxon>Thermomonosporaceae</taxon>
        <taxon>Actinomadura</taxon>
    </lineage>
</organism>
<evidence type="ECO:0000256" key="3">
    <source>
        <dbReference type="SAM" id="Phobius"/>
    </source>
</evidence>
<keyword evidence="3" id="KW-0472">Membrane</keyword>
<name>A0ABR7LYV2_9ACTN</name>
<feature type="domain" description="DUF4349" evidence="4">
    <location>
        <begin position="73"/>
        <end position="278"/>
    </location>
</feature>
<keyword evidence="3" id="KW-0812">Transmembrane</keyword>
<dbReference type="PROSITE" id="PS51257">
    <property type="entry name" value="PROKAR_LIPOPROTEIN"/>
    <property type="match status" value="1"/>
</dbReference>
<dbReference type="Pfam" id="PF14257">
    <property type="entry name" value="DUF4349"/>
    <property type="match status" value="1"/>
</dbReference>
<reference evidence="5 6" key="1">
    <citation type="submission" date="2020-06" db="EMBL/GenBank/DDBJ databases">
        <title>Actinomadura xiongansis sp. nov., isolated from soil of Baiyangdian.</title>
        <authorList>
            <person name="Zhang X."/>
        </authorList>
    </citation>
    <scope>NUCLEOTIDE SEQUENCE [LARGE SCALE GENOMIC DNA]</scope>
    <source>
        <strain evidence="5 6">HBUM206468</strain>
    </source>
</reference>
<keyword evidence="6" id="KW-1185">Reference proteome</keyword>
<gene>
    <name evidence="5" type="ORF">HKK74_31325</name>
</gene>
<evidence type="ECO:0000256" key="1">
    <source>
        <dbReference type="SAM" id="Coils"/>
    </source>
</evidence>
<feature type="transmembrane region" description="Helical" evidence="3">
    <location>
        <begin position="246"/>
        <end position="278"/>
    </location>
</feature>
<feature type="coiled-coil region" evidence="1">
    <location>
        <begin position="143"/>
        <end position="214"/>
    </location>
</feature>
<feature type="region of interest" description="Disordered" evidence="2">
    <location>
        <begin position="26"/>
        <end position="65"/>
    </location>
</feature>
<evidence type="ECO:0000313" key="5">
    <source>
        <dbReference type="EMBL" id="MBC6469950.1"/>
    </source>
</evidence>
<evidence type="ECO:0000259" key="4">
    <source>
        <dbReference type="Pfam" id="PF14257"/>
    </source>
</evidence>
<proteinExistence type="predicted"/>
<dbReference type="Proteomes" id="UP000805614">
    <property type="component" value="Unassembled WGS sequence"/>
</dbReference>
<accession>A0ABR7LYV2</accession>
<keyword evidence="3" id="KW-1133">Transmembrane helix</keyword>
<keyword evidence="1" id="KW-0175">Coiled coil</keyword>
<feature type="compositionally biased region" description="Low complexity" evidence="2">
    <location>
        <begin position="28"/>
        <end position="41"/>
    </location>
</feature>
<dbReference type="RefSeq" id="WP_187246999.1">
    <property type="nucleotide sequence ID" value="NZ_BAAAOK010000017.1"/>
</dbReference>